<feature type="signal peptide" evidence="2">
    <location>
        <begin position="1"/>
        <end position="18"/>
    </location>
</feature>
<keyword evidence="4" id="KW-1185">Reference proteome</keyword>
<dbReference type="Proteomes" id="UP000316079">
    <property type="component" value="Unassembled WGS sequence"/>
</dbReference>
<dbReference type="AlphaFoldDB" id="A0A553RDM2"/>
<evidence type="ECO:0000313" key="3">
    <source>
        <dbReference type="EMBL" id="TRZ00291.1"/>
    </source>
</evidence>
<proteinExistence type="predicted"/>
<reference evidence="3 4" key="1">
    <citation type="journal article" date="2019" name="Sci. Data">
        <title>Hybrid genome assembly and annotation of Danionella translucida.</title>
        <authorList>
            <person name="Kadobianskyi M."/>
            <person name="Schulze L."/>
            <person name="Schuelke M."/>
            <person name="Judkewitz B."/>
        </authorList>
    </citation>
    <scope>NUCLEOTIDE SEQUENCE [LARGE SCALE GENOMIC DNA]</scope>
    <source>
        <strain evidence="3 4">Bolton</strain>
    </source>
</reference>
<evidence type="ECO:0000256" key="2">
    <source>
        <dbReference type="SAM" id="SignalP"/>
    </source>
</evidence>
<gene>
    <name evidence="3" type="ORF">DNTS_009900</name>
</gene>
<feature type="chain" id="PRO_5021797899" evidence="2">
    <location>
        <begin position="19"/>
        <end position="135"/>
    </location>
</feature>
<keyword evidence="1" id="KW-1133">Transmembrane helix</keyword>
<comment type="caution">
    <text evidence="3">The sequence shown here is derived from an EMBL/GenBank/DDBJ whole genome shotgun (WGS) entry which is preliminary data.</text>
</comment>
<accession>A0A553RDM2</accession>
<keyword evidence="1" id="KW-0812">Transmembrane</keyword>
<name>A0A553RDM2_9TELE</name>
<dbReference type="EMBL" id="SRMA01024547">
    <property type="protein sequence ID" value="TRZ00291.1"/>
    <property type="molecule type" value="Genomic_DNA"/>
</dbReference>
<keyword evidence="1" id="KW-0472">Membrane</keyword>
<feature type="transmembrane region" description="Helical" evidence="1">
    <location>
        <begin position="115"/>
        <end position="134"/>
    </location>
</feature>
<sequence>MILFCRVVFSLSLSLTVGQHLEASSKHAIHGCVEFNGSLESSDERHKCQPSTSHNKSFSGGCFPSDSILGKETGRLGVFSTTDPLAHKDTGAALIGRMPFGKLLLCKISGHCKPYQGMVVYLAYVAVFIIEIFLM</sequence>
<keyword evidence="2" id="KW-0732">Signal</keyword>
<organism evidence="3 4">
    <name type="scientific">Danionella cerebrum</name>
    <dbReference type="NCBI Taxonomy" id="2873325"/>
    <lineage>
        <taxon>Eukaryota</taxon>
        <taxon>Metazoa</taxon>
        <taxon>Chordata</taxon>
        <taxon>Craniata</taxon>
        <taxon>Vertebrata</taxon>
        <taxon>Euteleostomi</taxon>
        <taxon>Actinopterygii</taxon>
        <taxon>Neopterygii</taxon>
        <taxon>Teleostei</taxon>
        <taxon>Ostariophysi</taxon>
        <taxon>Cypriniformes</taxon>
        <taxon>Danionidae</taxon>
        <taxon>Danioninae</taxon>
        <taxon>Danionella</taxon>
    </lineage>
</organism>
<evidence type="ECO:0000313" key="4">
    <source>
        <dbReference type="Proteomes" id="UP000316079"/>
    </source>
</evidence>
<protein>
    <submittedName>
        <fullName evidence="3">Uncharacterized protein</fullName>
    </submittedName>
</protein>
<evidence type="ECO:0000256" key="1">
    <source>
        <dbReference type="SAM" id="Phobius"/>
    </source>
</evidence>